<evidence type="ECO:0000313" key="2">
    <source>
        <dbReference type="Proteomes" id="UP000654918"/>
    </source>
</evidence>
<keyword evidence="2" id="KW-1185">Reference proteome</keyword>
<dbReference type="AlphaFoldDB" id="A0A8H6JNP4"/>
<name>A0A8H6JNP4_9PEZI</name>
<proteinExistence type="predicted"/>
<gene>
    <name evidence="1" type="ORF">CPLU01_13992</name>
</gene>
<dbReference type="EMBL" id="WIGO01000346">
    <property type="protein sequence ID" value="KAF6815918.1"/>
    <property type="molecule type" value="Genomic_DNA"/>
</dbReference>
<evidence type="ECO:0000313" key="1">
    <source>
        <dbReference type="EMBL" id="KAF6815918.1"/>
    </source>
</evidence>
<reference evidence="1" key="1">
    <citation type="journal article" date="2020" name="Phytopathology">
        <title>Genome Sequence Resources of Colletotrichum truncatum, C. plurivorum, C. musicola, and C. sojae: Four Species Pathogenic to Soybean (Glycine max).</title>
        <authorList>
            <person name="Rogerio F."/>
            <person name="Boufleur T.R."/>
            <person name="Ciampi-Guillardi M."/>
            <person name="Sukno S.A."/>
            <person name="Thon M.R."/>
            <person name="Massola Junior N.S."/>
            <person name="Baroncelli R."/>
        </authorList>
    </citation>
    <scope>NUCLEOTIDE SEQUENCE</scope>
    <source>
        <strain evidence="1">LFN00145</strain>
    </source>
</reference>
<comment type="caution">
    <text evidence="1">The sequence shown here is derived from an EMBL/GenBank/DDBJ whole genome shotgun (WGS) entry which is preliminary data.</text>
</comment>
<sequence length="84" mass="8693">MVSTHRNIISNIKHTTSASNRLKASKVSKMKSSVLLFAAAAAVLVAAAPAPVPVVEQAAAAPEGLVERQRVCCGPCGTITCCWC</sequence>
<protein>
    <submittedName>
        <fullName evidence="1">Uncharacterized protein</fullName>
    </submittedName>
</protein>
<organism evidence="1 2">
    <name type="scientific">Colletotrichum plurivorum</name>
    <dbReference type="NCBI Taxonomy" id="2175906"/>
    <lineage>
        <taxon>Eukaryota</taxon>
        <taxon>Fungi</taxon>
        <taxon>Dikarya</taxon>
        <taxon>Ascomycota</taxon>
        <taxon>Pezizomycotina</taxon>
        <taxon>Sordariomycetes</taxon>
        <taxon>Hypocreomycetidae</taxon>
        <taxon>Glomerellales</taxon>
        <taxon>Glomerellaceae</taxon>
        <taxon>Colletotrichum</taxon>
        <taxon>Colletotrichum orchidearum species complex</taxon>
    </lineage>
</organism>
<dbReference type="Proteomes" id="UP000654918">
    <property type="component" value="Unassembled WGS sequence"/>
</dbReference>
<accession>A0A8H6JNP4</accession>